<gene>
    <name evidence="1" type="ORF">E6G98_12825</name>
</gene>
<accession>A0A537LJ66</accession>
<organism evidence="1 2">
    <name type="scientific">Candidatus Segetimicrobium genomatis</name>
    <dbReference type="NCBI Taxonomy" id="2569760"/>
    <lineage>
        <taxon>Bacteria</taxon>
        <taxon>Bacillati</taxon>
        <taxon>Candidatus Sysuimicrobiota</taxon>
        <taxon>Candidatus Sysuimicrobiia</taxon>
        <taxon>Candidatus Sysuimicrobiales</taxon>
        <taxon>Candidatus Segetimicrobiaceae</taxon>
        <taxon>Candidatus Segetimicrobium</taxon>
    </lineage>
</organism>
<proteinExistence type="predicted"/>
<dbReference type="Proteomes" id="UP000315217">
    <property type="component" value="Unassembled WGS sequence"/>
</dbReference>
<reference evidence="1 2" key="1">
    <citation type="journal article" date="2019" name="Nat. Microbiol.">
        <title>Mediterranean grassland soil C-N compound turnover is dependent on rainfall and depth, and is mediated by genomically divergent microorganisms.</title>
        <authorList>
            <person name="Diamond S."/>
            <person name="Andeer P.F."/>
            <person name="Li Z."/>
            <person name="Crits-Christoph A."/>
            <person name="Burstein D."/>
            <person name="Anantharaman K."/>
            <person name="Lane K.R."/>
            <person name="Thomas B.C."/>
            <person name="Pan C."/>
            <person name="Northen T.R."/>
            <person name="Banfield J.F."/>
        </authorList>
    </citation>
    <scope>NUCLEOTIDE SEQUENCE [LARGE SCALE GENOMIC DNA]</scope>
    <source>
        <strain evidence="1">NP_1</strain>
    </source>
</reference>
<evidence type="ECO:0000313" key="2">
    <source>
        <dbReference type="Proteomes" id="UP000315217"/>
    </source>
</evidence>
<evidence type="ECO:0008006" key="3">
    <source>
        <dbReference type="Google" id="ProtNLM"/>
    </source>
</evidence>
<name>A0A537LJ66_9BACT</name>
<evidence type="ECO:0000313" key="1">
    <source>
        <dbReference type="EMBL" id="TMJ08058.1"/>
    </source>
</evidence>
<dbReference type="EMBL" id="VBAI01000220">
    <property type="protein sequence ID" value="TMJ08058.1"/>
    <property type="molecule type" value="Genomic_DNA"/>
</dbReference>
<protein>
    <recommendedName>
        <fullName evidence="3">Winged helix DNA-binding domain-containing protein</fullName>
    </recommendedName>
</protein>
<sequence length="265" mass="29100">MTDQPNRGRVKQLLALRLRLHRLKPSRPIRDARVALAFIKDWRIVLSTGHSSLPSLAEAIAGRQLRGSWMANPEVFGIYKILGTVSRSAAVLSAPLVLGKETFLDASLAPAVARIAGDATRRSACSASLPPLAKRLLTDVEARGEVRMDRWSASTQRGRKARLVLERLLLVTSRGLHTESGYHTAVVTPWRKSRIAMRFGKAAHRLGFEEAQGQLVLAAVGSAVIAPEREVRRWFVFGAKPIEELVNEGKLRRLSAGGVSWLALP</sequence>
<dbReference type="AlphaFoldDB" id="A0A537LJ66"/>
<comment type="caution">
    <text evidence="1">The sequence shown here is derived from an EMBL/GenBank/DDBJ whole genome shotgun (WGS) entry which is preliminary data.</text>
</comment>